<comment type="subunit">
    <text evidence="19">Component of the cbb3-type cytochrome c oxidase.</text>
</comment>
<feature type="binding site" description="covalent" evidence="21">
    <location>
        <position position="165"/>
    </location>
    <ligand>
        <name>heme c</name>
        <dbReference type="ChEBI" id="CHEBI:61717"/>
        <label>1</label>
    </ligand>
</feature>
<comment type="caution">
    <text evidence="24">The sequence shown here is derived from an EMBL/GenBank/DDBJ whole genome shotgun (WGS) entry which is preliminary data.</text>
</comment>
<dbReference type="GO" id="GO:0020037">
    <property type="term" value="F:heme binding"/>
    <property type="evidence" value="ECO:0007669"/>
    <property type="project" value="InterPro"/>
</dbReference>
<keyword evidence="4 19" id="KW-0813">Transport</keyword>
<evidence type="ECO:0000256" key="12">
    <source>
        <dbReference type="ARBA" id="ARBA00022781"/>
    </source>
</evidence>
<dbReference type="GO" id="GO:0016491">
    <property type="term" value="F:oxidoreductase activity"/>
    <property type="evidence" value="ECO:0007669"/>
    <property type="project" value="UniProtKB-KW"/>
</dbReference>
<feature type="domain" description="Cytochrome c" evidence="23">
    <location>
        <begin position="241"/>
        <end position="323"/>
    </location>
</feature>
<dbReference type="InterPro" id="IPR009056">
    <property type="entry name" value="Cyt_c-like_dom"/>
</dbReference>
<accession>A0A2T5PCI8</accession>
<dbReference type="AlphaFoldDB" id="A0A2T5PCI8"/>
<feature type="domain" description="Cytochrome c" evidence="23">
    <location>
        <begin position="152"/>
        <end position="231"/>
    </location>
</feature>
<evidence type="ECO:0000259" key="23">
    <source>
        <dbReference type="PROSITE" id="PS51007"/>
    </source>
</evidence>
<dbReference type="OrthoDB" id="9811281at2"/>
<feature type="binding site" description="axial binding residue" evidence="20">
    <location>
        <position position="300"/>
    </location>
    <ligand>
        <name>heme c</name>
        <dbReference type="ChEBI" id="CHEBI:61717"/>
        <label>1</label>
    </ligand>
    <ligandPart>
        <name>Fe</name>
        <dbReference type="ChEBI" id="CHEBI:18248"/>
    </ligandPart>
</feature>
<sequence length="332" mass="36584">MTTFWSWYITALTFGSLVALIWLIFATRKGEPKGTTEQTLGHSFDGIEEYDNPLPKWWFLLFIGTIIFGVAYLALYPGLGNWKGVLPGYQYLDGQEKTGFASEAHLPEEKRSGGWTQVKQWEFEMERARKEYDPIFAQYAKTDIATLAGDEQAMKVGARLFTNYCTVCHASSAKGAPGFPNLTDKHWRWGGEPEQIKTSILAGRTGVMPAWAAVIQEEGVKNVAAYVRGELAGLPLEGSTADVAAGKQIFASTCVACHGPDGKGVAMMGGPDLTKPAGWIYGVELTDLQQTIRYGRNGRMPAQEQYLGHDKVHLLAAYVYSLSHQAEETAQK</sequence>
<protein>
    <recommendedName>
        <fullName evidence="19">Cbb3-type cytochrome c oxidase subunit</fullName>
    </recommendedName>
</protein>
<dbReference type="GO" id="GO:0005886">
    <property type="term" value="C:plasma membrane"/>
    <property type="evidence" value="ECO:0007669"/>
    <property type="project" value="UniProtKB-SubCell"/>
</dbReference>
<keyword evidence="5 19" id="KW-1003">Cell membrane</keyword>
<proteinExistence type="inferred from homology"/>
<dbReference type="InterPro" id="IPR036909">
    <property type="entry name" value="Cyt_c-like_dom_sf"/>
</dbReference>
<evidence type="ECO:0000256" key="17">
    <source>
        <dbReference type="ARBA" id="ARBA00023065"/>
    </source>
</evidence>
<gene>
    <name evidence="24" type="ORF">DBO85_04770</name>
</gene>
<evidence type="ECO:0000256" key="19">
    <source>
        <dbReference type="PIRNR" id="PIRNR000006"/>
    </source>
</evidence>
<evidence type="ECO:0000256" key="10">
    <source>
        <dbReference type="ARBA" id="ARBA00022723"/>
    </source>
</evidence>
<dbReference type="PROSITE" id="PS51007">
    <property type="entry name" value="CYTC"/>
    <property type="match status" value="2"/>
</dbReference>
<keyword evidence="12 19" id="KW-0375">Hydrogen ion transport</keyword>
<dbReference type="GO" id="GO:0009055">
    <property type="term" value="F:electron transfer activity"/>
    <property type="evidence" value="ECO:0007669"/>
    <property type="project" value="InterPro"/>
</dbReference>
<evidence type="ECO:0000313" key="24">
    <source>
        <dbReference type="EMBL" id="PTU75455.1"/>
    </source>
</evidence>
<dbReference type="InterPro" id="IPR004678">
    <property type="entry name" value="Cyt_c_oxidase_cbb3_su3"/>
</dbReference>
<dbReference type="Gene3D" id="1.10.760.10">
    <property type="entry name" value="Cytochrome c-like domain"/>
    <property type="match status" value="2"/>
</dbReference>
<keyword evidence="6 19" id="KW-0997">Cell inner membrane</keyword>
<dbReference type="Proteomes" id="UP000244064">
    <property type="component" value="Unassembled WGS sequence"/>
</dbReference>
<keyword evidence="9 22" id="KW-0812">Transmembrane</keyword>
<feature type="binding site" description="axial binding residue" evidence="20">
    <location>
        <position position="169"/>
    </location>
    <ligand>
        <name>heme c</name>
        <dbReference type="ChEBI" id="CHEBI:61717"/>
        <label>1</label>
    </ligand>
    <ligandPart>
        <name>Fe</name>
        <dbReference type="ChEBI" id="CHEBI:18248"/>
    </ligandPart>
</feature>
<dbReference type="Gene3D" id="6.10.280.130">
    <property type="match status" value="1"/>
</dbReference>
<comment type="similarity">
    <text evidence="3 19">Belongs to the CcoP / FixP family.</text>
</comment>
<feature type="binding site" description="covalent" evidence="21">
    <location>
        <position position="168"/>
    </location>
    <ligand>
        <name>heme c</name>
        <dbReference type="ChEBI" id="CHEBI:61717"/>
        <label>1</label>
    </ligand>
</feature>
<dbReference type="PRINTS" id="PR00605">
    <property type="entry name" value="CYTCHROMECIC"/>
</dbReference>
<keyword evidence="17 19" id="KW-0406">Ion transport</keyword>
<feature type="binding site" description="axial binding residue" evidence="20">
    <location>
        <position position="258"/>
    </location>
    <ligand>
        <name>heme c</name>
        <dbReference type="ChEBI" id="CHEBI:61717"/>
        <label>2</label>
    </ligand>
    <ligandPart>
        <name>Fe</name>
        <dbReference type="ChEBI" id="CHEBI:18248"/>
    </ligandPart>
</feature>
<feature type="binding site" description="covalent" evidence="21">
    <location>
        <position position="257"/>
    </location>
    <ligand>
        <name>heme c</name>
        <dbReference type="ChEBI" id="CHEBI:61717"/>
        <label>2</label>
    </ligand>
</feature>
<comment type="subcellular location">
    <subcellularLocation>
        <location evidence="1 19">Cell inner membrane</location>
    </subcellularLocation>
</comment>
<dbReference type="InterPro" id="IPR038414">
    <property type="entry name" value="CcoP_N_sf"/>
</dbReference>
<comment type="cofactor">
    <cofactor evidence="19 21">
        <name>heme c</name>
        <dbReference type="ChEBI" id="CHEBI:61717"/>
    </cofactor>
    <text evidence="19 21">Binds 2 heme C groups per subunit.</text>
</comment>
<keyword evidence="8 19" id="KW-0679">Respiratory chain</keyword>
<evidence type="ECO:0000256" key="4">
    <source>
        <dbReference type="ARBA" id="ARBA00022448"/>
    </source>
</evidence>
<feature type="transmembrane region" description="Helical" evidence="22">
    <location>
        <begin position="7"/>
        <end position="25"/>
    </location>
</feature>
<comment type="pathway">
    <text evidence="2 19">Energy metabolism; oxidative phosphorylation.</text>
</comment>
<dbReference type="GO" id="GO:0006119">
    <property type="term" value="P:oxidative phosphorylation"/>
    <property type="evidence" value="ECO:0007669"/>
    <property type="project" value="UniProtKB-UniPathway"/>
</dbReference>
<dbReference type="SUPFAM" id="SSF46626">
    <property type="entry name" value="Cytochrome c"/>
    <property type="match status" value="2"/>
</dbReference>
<evidence type="ECO:0000313" key="25">
    <source>
        <dbReference type="Proteomes" id="UP000244064"/>
    </source>
</evidence>
<evidence type="ECO:0000256" key="13">
    <source>
        <dbReference type="ARBA" id="ARBA00022982"/>
    </source>
</evidence>
<keyword evidence="18 19" id="KW-0472">Membrane</keyword>
<evidence type="ECO:0000256" key="6">
    <source>
        <dbReference type="ARBA" id="ARBA00022519"/>
    </source>
</evidence>
<feature type="binding site" description="covalent" evidence="21">
    <location>
        <position position="254"/>
    </location>
    <ligand>
        <name>heme c</name>
        <dbReference type="ChEBI" id="CHEBI:61717"/>
        <label>2</label>
    </ligand>
</feature>
<keyword evidence="25" id="KW-1185">Reference proteome</keyword>
<feature type="binding site" description="axial binding residue" evidence="20">
    <location>
        <position position="208"/>
    </location>
    <ligand>
        <name>heme c</name>
        <dbReference type="ChEBI" id="CHEBI:61717"/>
        <label>2</label>
    </ligand>
    <ligandPart>
        <name>Fe</name>
        <dbReference type="ChEBI" id="CHEBI:18248"/>
    </ligandPart>
</feature>
<feature type="transmembrane region" description="Helical" evidence="22">
    <location>
        <begin position="57"/>
        <end position="76"/>
    </location>
</feature>
<dbReference type="InterPro" id="IPR032858">
    <property type="entry name" value="CcoP_N"/>
</dbReference>
<evidence type="ECO:0000256" key="15">
    <source>
        <dbReference type="ARBA" id="ARBA00023002"/>
    </source>
</evidence>
<dbReference type="UniPathway" id="UPA00705"/>
<keyword evidence="10 19" id="KW-0479">Metal-binding</keyword>
<dbReference type="PIRSF" id="PIRSF000006">
    <property type="entry name" value="Cbb3-Cox_fixP"/>
    <property type="match status" value="1"/>
</dbReference>
<dbReference type="InterPro" id="IPR050597">
    <property type="entry name" value="Cytochrome_c_Oxidase_Subunit"/>
</dbReference>
<dbReference type="FunFam" id="1.10.760.10:FF:000015">
    <property type="entry name" value="Cbb3-type cytochrome c oxidase subunit"/>
    <property type="match status" value="1"/>
</dbReference>
<keyword evidence="16 19" id="KW-0408">Iron</keyword>
<evidence type="ECO:0000256" key="21">
    <source>
        <dbReference type="PIRSR" id="PIRSR000006-2"/>
    </source>
</evidence>
<dbReference type="PANTHER" id="PTHR33751:SF1">
    <property type="entry name" value="CBB3-TYPE CYTOCHROME C OXIDASE SUBUNIT FIXP"/>
    <property type="match status" value="1"/>
</dbReference>
<dbReference type="GO" id="GO:0005506">
    <property type="term" value="F:iron ion binding"/>
    <property type="evidence" value="ECO:0007669"/>
    <property type="project" value="InterPro"/>
</dbReference>
<evidence type="ECO:0000256" key="1">
    <source>
        <dbReference type="ARBA" id="ARBA00004533"/>
    </source>
</evidence>
<keyword evidence="7 19" id="KW-0349">Heme</keyword>
<dbReference type="InterPro" id="IPR008168">
    <property type="entry name" value="Cyt_C_IC"/>
</dbReference>
<evidence type="ECO:0000256" key="2">
    <source>
        <dbReference type="ARBA" id="ARBA00004673"/>
    </source>
</evidence>
<evidence type="ECO:0000256" key="22">
    <source>
        <dbReference type="SAM" id="Phobius"/>
    </source>
</evidence>
<dbReference type="PANTHER" id="PTHR33751">
    <property type="entry name" value="CBB3-TYPE CYTOCHROME C OXIDASE SUBUNIT FIXP"/>
    <property type="match status" value="1"/>
</dbReference>
<evidence type="ECO:0000256" key="18">
    <source>
        <dbReference type="ARBA" id="ARBA00023136"/>
    </source>
</evidence>
<name>A0A2T5PCI8_9PSED</name>
<reference evidence="24 25" key="1">
    <citation type="submission" date="2018-04" db="EMBL/GenBank/DDBJ databases">
        <title>Pseudomonas sp. nov., isolated from mangrove soil.</title>
        <authorList>
            <person name="Chen C."/>
        </authorList>
    </citation>
    <scope>NUCLEOTIDE SEQUENCE [LARGE SCALE GENOMIC DNA]</scope>
    <source>
        <strain evidence="24 25">TC-11</strain>
    </source>
</reference>
<evidence type="ECO:0000256" key="3">
    <source>
        <dbReference type="ARBA" id="ARBA00006113"/>
    </source>
</evidence>
<dbReference type="Pfam" id="PF14715">
    <property type="entry name" value="FixP_N"/>
    <property type="match status" value="1"/>
</dbReference>
<keyword evidence="13 19" id="KW-0249">Electron transport</keyword>
<keyword evidence="11" id="KW-0677">Repeat</keyword>
<evidence type="ECO:0000256" key="7">
    <source>
        <dbReference type="ARBA" id="ARBA00022617"/>
    </source>
</evidence>
<dbReference type="RefSeq" id="WP_108105772.1">
    <property type="nucleotide sequence ID" value="NZ_QASN01000007.1"/>
</dbReference>
<keyword evidence="14 22" id="KW-1133">Transmembrane helix</keyword>
<dbReference type="Pfam" id="PF13442">
    <property type="entry name" value="Cytochrome_CBB3"/>
    <property type="match status" value="2"/>
</dbReference>
<evidence type="ECO:0000256" key="11">
    <source>
        <dbReference type="ARBA" id="ARBA00022737"/>
    </source>
</evidence>
<evidence type="ECO:0000256" key="20">
    <source>
        <dbReference type="PIRSR" id="PIRSR000006-1"/>
    </source>
</evidence>
<organism evidence="24 25">
    <name type="scientific">Pseudomonas mangrovi</name>
    <dbReference type="NCBI Taxonomy" id="2161748"/>
    <lineage>
        <taxon>Bacteria</taxon>
        <taxon>Pseudomonadati</taxon>
        <taxon>Pseudomonadota</taxon>
        <taxon>Gammaproteobacteria</taxon>
        <taxon>Pseudomonadales</taxon>
        <taxon>Pseudomonadaceae</taxon>
        <taxon>Pseudomonas</taxon>
    </lineage>
</organism>
<evidence type="ECO:0000256" key="8">
    <source>
        <dbReference type="ARBA" id="ARBA00022660"/>
    </source>
</evidence>
<comment type="function">
    <text evidence="19">C-type cytochrome. Part of the cbb3-type cytochrome c oxidase complex.</text>
</comment>
<evidence type="ECO:0000256" key="14">
    <source>
        <dbReference type="ARBA" id="ARBA00022989"/>
    </source>
</evidence>
<keyword evidence="15 19" id="KW-0560">Oxidoreductase</keyword>
<evidence type="ECO:0000256" key="5">
    <source>
        <dbReference type="ARBA" id="ARBA00022475"/>
    </source>
</evidence>
<dbReference type="GO" id="GO:1902600">
    <property type="term" value="P:proton transmembrane transport"/>
    <property type="evidence" value="ECO:0007669"/>
    <property type="project" value="UniProtKB-KW"/>
</dbReference>
<evidence type="ECO:0000256" key="9">
    <source>
        <dbReference type="ARBA" id="ARBA00022692"/>
    </source>
</evidence>
<evidence type="ECO:0000256" key="16">
    <source>
        <dbReference type="ARBA" id="ARBA00023004"/>
    </source>
</evidence>
<dbReference type="EMBL" id="QASN01000007">
    <property type="protein sequence ID" value="PTU75455.1"/>
    <property type="molecule type" value="Genomic_DNA"/>
</dbReference>